<dbReference type="InterPro" id="IPR011701">
    <property type="entry name" value="MFS"/>
</dbReference>
<organism evidence="9 10">
    <name type="scientific">Bradyrhizobium niftali</name>
    <dbReference type="NCBI Taxonomy" id="2560055"/>
    <lineage>
        <taxon>Bacteria</taxon>
        <taxon>Pseudomonadati</taxon>
        <taxon>Pseudomonadota</taxon>
        <taxon>Alphaproteobacteria</taxon>
        <taxon>Hyphomicrobiales</taxon>
        <taxon>Nitrobacteraceae</taxon>
        <taxon>Bradyrhizobium</taxon>
    </lineage>
</organism>
<dbReference type="InterPro" id="IPR050171">
    <property type="entry name" value="MFS_Transporters"/>
</dbReference>
<keyword evidence="4 7" id="KW-0812">Transmembrane</keyword>
<comment type="caution">
    <text evidence="9">The sequence shown here is derived from an EMBL/GenBank/DDBJ whole genome shotgun (WGS) entry which is preliminary data.</text>
</comment>
<feature type="transmembrane region" description="Helical" evidence="7">
    <location>
        <begin position="73"/>
        <end position="95"/>
    </location>
</feature>
<evidence type="ECO:0000256" key="2">
    <source>
        <dbReference type="ARBA" id="ARBA00022448"/>
    </source>
</evidence>
<dbReference type="PROSITE" id="PS50850">
    <property type="entry name" value="MFS"/>
    <property type="match status" value="1"/>
</dbReference>
<feature type="transmembrane region" description="Helical" evidence="7">
    <location>
        <begin position="354"/>
        <end position="378"/>
    </location>
</feature>
<feature type="transmembrane region" description="Helical" evidence="7">
    <location>
        <begin position="323"/>
        <end position="342"/>
    </location>
</feature>
<evidence type="ECO:0000256" key="4">
    <source>
        <dbReference type="ARBA" id="ARBA00022692"/>
    </source>
</evidence>
<dbReference type="Pfam" id="PF07690">
    <property type="entry name" value="MFS_1"/>
    <property type="match status" value="1"/>
</dbReference>
<feature type="transmembrane region" description="Helical" evidence="7">
    <location>
        <begin position="45"/>
        <end position="66"/>
    </location>
</feature>
<keyword evidence="10" id="KW-1185">Reference proteome</keyword>
<dbReference type="EMBL" id="SPQT01000030">
    <property type="protein sequence ID" value="TFV41247.1"/>
    <property type="molecule type" value="Genomic_DNA"/>
</dbReference>
<feature type="transmembrane region" description="Helical" evidence="7">
    <location>
        <begin position="101"/>
        <end position="119"/>
    </location>
</feature>
<dbReference type="GO" id="GO:0005886">
    <property type="term" value="C:plasma membrane"/>
    <property type="evidence" value="ECO:0007669"/>
    <property type="project" value="UniProtKB-SubCell"/>
</dbReference>
<dbReference type="AlphaFoldDB" id="A0A4Y9LF24"/>
<dbReference type="SUPFAM" id="SSF103473">
    <property type="entry name" value="MFS general substrate transporter"/>
    <property type="match status" value="1"/>
</dbReference>
<gene>
    <name evidence="9" type="ORF">E4K65_36880</name>
</gene>
<dbReference type="PANTHER" id="PTHR23517">
    <property type="entry name" value="RESISTANCE PROTEIN MDTM, PUTATIVE-RELATED-RELATED"/>
    <property type="match status" value="1"/>
</dbReference>
<evidence type="ECO:0000259" key="8">
    <source>
        <dbReference type="PROSITE" id="PS50850"/>
    </source>
</evidence>
<comment type="subcellular location">
    <subcellularLocation>
        <location evidence="1">Cell membrane</location>
        <topology evidence="1">Multi-pass membrane protein</topology>
    </subcellularLocation>
</comment>
<sequence length="394" mass="40663">MNDKKWLVLLSLFLARCVMGMQFESVGALAPLLRADGIDYGRMGLLLGAYLAPGIAVCLPGGMIASKFGDRRTLLASLALMMCGGVIEIHGSWVAYLSGRLLAGTGGIVMTVAATKIIADRFTGKQMALAMANFVNAWPCGIALSLVLLPSMAQSFGLPSTRFFLALIAGFALLSALLFIPPSERRAAEASESFPRGAVLLAVCVAGTLWGLANSAFATVFTFGPVLLVEKGYSANAAASCVSIVLWMSLLSIPAGGVLASRLPGPGTLIVLALLAAAAALAAVPRVDASTALFVMIGIISGLPGGAMMTLPARVMDVRSRAIGMGIFYSVSYSVMLGFPILQGALARSIATAVVTFDAAAIAMLVSIPILGLFVALARGSSGVNRSFPVEQLK</sequence>
<feature type="transmembrane region" description="Helical" evidence="7">
    <location>
        <begin position="193"/>
        <end position="213"/>
    </location>
</feature>
<protein>
    <submittedName>
        <fullName evidence="9">MFS transporter</fullName>
    </submittedName>
</protein>
<evidence type="ECO:0000256" key="5">
    <source>
        <dbReference type="ARBA" id="ARBA00022989"/>
    </source>
</evidence>
<dbReference type="RefSeq" id="WP_135178278.1">
    <property type="nucleotide sequence ID" value="NZ_SPQT01000030.1"/>
</dbReference>
<keyword evidence="5 7" id="KW-1133">Transmembrane helix</keyword>
<evidence type="ECO:0000256" key="7">
    <source>
        <dbReference type="SAM" id="Phobius"/>
    </source>
</evidence>
<reference evidence="9 10" key="1">
    <citation type="submission" date="2019-03" db="EMBL/GenBank/DDBJ databases">
        <title>Bradyrhizobium diversity isolated from nodules of Chamaecrista fasciculata.</title>
        <authorList>
            <person name="Klepa M.S."/>
            <person name="Urquiaga M.O."/>
            <person name="Hungria M."/>
            <person name="Delamuta J.R."/>
        </authorList>
    </citation>
    <scope>NUCLEOTIDE SEQUENCE [LARGE SCALE GENOMIC DNA]</scope>
    <source>
        <strain evidence="9 10">CNPSo 3448</strain>
    </source>
</reference>
<dbReference type="Gene3D" id="1.20.1250.20">
    <property type="entry name" value="MFS general substrate transporter like domains"/>
    <property type="match status" value="1"/>
</dbReference>
<name>A0A4Y9LF24_9BRAD</name>
<feature type="transmembrane region" description="Helical" evidence="7">
    <location>
        <begin position="233"/>
        <end position="253"/>
    </location>
</feature>
<proteinExistence type="predicted"/>
<feature type="domain" description="Major facilitator superfamily (MFS) profile" evidence="8">
    <location>
        <begin position="8"/>
        <end position="379"/>
    </location>
</feature>
<evidence type="ECO:0000256" key="1">
    <source>
        <dbReference type="ARBA" id="ARBA00004651"/>
    </source>
</evidence>
<dbReference type="InterPro" id="IPR020846">
    <property type="entry name" value="MFS_dom"/>
</dbReference>
<feature type="transmembrane region" description="Helical" evidence="7">
    <location>
        <begin position="265"/>
        <end position="284"/>
    </location>
</feature>
<keyword evidence="3" id="KW-1003">Cell membrane</keyword>
<keyword evidence="6 7" id="KW-0472">Membrane</keyword>
<dbReference type="GO" id="GO:0022857">
    <property type="term" value="F:transmembrane transporter activity"/>
    <property type="evidence" value="ECO:0007669"/>
    <property type="project" value="InterPro"/>
</dbReference>
<dbReference type="OrthoDB" id="7738352at2"/>
<keyword evidence="2" id="KW-0813">Transport</keyword>
<evidence type="ECO:0000313" key="10">
    <source>
        <dbReference type="Proteomes" id="UP000297966"/>
    </source>
</evidence>
<feature type="transmembrane region" description="Helical" evidence="7">
    <location>
        <begin position="163"/>
        <end position="181"/>
    </location>
</feature>
<feature type="transmembrane region" description="Helical" evidence="7">
    <location>
        <begin position="131"/>
        <end position="151"/>
    </location>
</feature>
<feature type="transmembrane region" description="Helical" evidence="7">
    <location>
        <begin position="290"/>
        <end position="311"/>
    </location>
</feature>
<evidence type="ECO:0000256" key="6">
    <source>
        <dbReference type="ARBA" id="ARBA00023136"/>
    </source>
</evidence>
<dbReference type="Proteomes" id="UP000297966">
    <property type="component" value="Unassembled WGS sequence"/>
</dbReference>
<evidence type="ECO:0000256" key="3">
    <source>
        <dbReference type="ARBA" id="ARBA00022475"/>
    </source>
</evidence>
<dbReference type="InterPro" id="IPR036259">
    <property type="entry name" value="MFS_trans_sf"/>
</dbReference>
<accession>A0A4Y9LF24</accession>
<evidence type="ECO:0000313" key="9">
    <source>
        <dbReference type="EMBL" id="TFV41247.1"/>
    </source>
</evidence>